<name>A0A1Y1XGB8_9FUNG</name>
<dbReference type="EMBL" id="MCFG01000045">
    <property type="protein sequence ID" value="ORX84809.1"/>
    <property type="molecule type" value="Genomic_DNA"/>
</dbReference>
<comment type="caution">
    <text evidence="2">The sequence shown here is derived from an EMBL/GenBank/DDBJ whole genome shotgun (WGS) entry which is preliminary data.</text>
</comment>
<sequence length="343" mass="39274">MKLFNIALLTVLNIWAAFAAPSKYNSNGMFYYWLTSNTLEAHISGLGPYSKGATTISVPPYFENDGNKYYVTKVLNGAFANSNVETVVFEESPKTVVLEYESFYNNQKLTKVIVENKNLVVNDGAFRKCNDVFFDGNGIPNLVERLSKNLLENWDLPVGKKDYDYAGTNAREQKKADLYKLAKKIMGMLDNQWGNSNANVASILITHHASSRGYHMLFRELAITMGVGANHILTVSDSHCTFWSLVKFDHDKYNNQWVNVDIYNYNYSKYTGKTYPSDFYMNNSQFIAHLIKEAPLKNDEIHKNPGKWYVYDSRYGTSNEGLHSNYMLIDTYLKKYHLTGDRN</sequence>
<dbReference type="Proteomes" id="UP000193944">
    <property type="component" value="Unassembled WGS sequence"/>
</dbReference>
<evidence type="ECO:0000313" key="2">
    <source>
        <dbReference type="EMBL" id="ORX84809.1"/>
    </source>
</evidence>
<organism evidence="2 3">
    <name type="scientific">Anaeromyces robustus</name>
    <dbReference type="NCBI Taxonomy" id="1754192"/>
    <lineage>
        <taxon>Eukaryota</taxon>
        <taxon>Fungi</taxon>
        <taxon>Fungi incertae sedis</taxon>
        <taxon>Chytridiomycota</taxon>
        <taxon>Chytridiomycota incertae sedis</taxon>
        <taxon>Neocallimastigomycetes</taxon>
        <taxon>Neocallimastigales</taxon>
        <taxon>Neocallimastigaceae</taxon>
        <taxon>Anaeromyces</taxon>
    </lineage>
</organism>
<proteinExistence type="predicted"/>
<keyword evidence="3" id="KW-1185">Reference proteome</keyword>
<dbReference type="Gene3D" id="3.80.10.10">
    <property type="entry name" value="Ribonuclease Inhibitor"/>
    <property type="match status" value="1"/>
</dbReference>
<evidence type="ECO:0000313" key="3">
    <source>
        <dbReference type="Proteomes" id="UP000193944"/>
    </source>
</evidence>
<gene>
    <name evidence="2" type="ORF">BCR32DRAFT_291074</name>
</gene>
<reference evidence="2 3" key="2">
    <citation type="submission" date="2016-08" db="EMBL/GenBank/DDBJ databases">
        <title>Pervasive Adenine N6-methylation of Active Genes in Fungi.</title>
        <authorList>
            <consortium name="DOE Joint Genome Institute"/>
            <person name="Mondo S.J."/>
            <person name="Dannebaum R.O."/>
            <person name="Kuo R.C."/>
            <person name="Labutti K."/>
            <person name="Haridas S."/>
            <person name="Kuo A."/>
            <person name="Salamov A."/>
            <person name="Ahrendt S.R."/>
            <person name="Lipzen A."/>
            <person name="Sullivan W."/>
            <person name="Andreopoulos W.B."/>
            <person name="Clum A."/>
            <person name="Lindquist E."/>
            <person name="Daum C."/>
            <person name="Ramamoorthy G.K."/>
            <person name="Gryganskyi A."/>
            <person name="Culley D."/>
            <person name="Magnuson J.K."/>
            <person name="James T.Y."/>
            <person name="O'Malley M.A."/>
            <person name="Stajich J.E."/>
            <person name="Spatafora J.W."/>
            <person name="Visel A."/>
            <person name="Grigoriev I.V."/>
        </authorList>
    </citation>
    <scope>NUCLEOTIDE SEQUENCE [LARGE SCALE GENOMIC DNA]</scope>
    <source>
        <strain evidence="2 3">S4</strain>
    </source>
</reference>
<accession>A0A1Y1XGB8</accession>
<feature type="chain" id="PRO_5012124021" description="Transglutaminase-like domain-containing protein" evidence="1">
    <location>
        <begin position="20"/>
        <end position="343"/>
    </location>
</feature>
<keyword evidence="1" id="KW-0732">Signal</keyword>
<dbReference type="InterPro" id="IPR032675">
    <property type="entry name" value="LRR_dom_sf"/>
</dbReference>
<evidence type="ECO:0000256" key="1">
    <source>
        <dbReference type="SAM" id="SignalP"/>
    </source>
</evidence>
<reference evidence="2 3" key="1">
    <citation type="submission" date="2016-08" db="EMBL/GenBank/DDBJ databases">
        <title>A Parts List for Fungal Cellulosomes Revealed by Comparative Genomics.</title>
        <authorList>
            <consortium name="DOE Joint Genome Institute"/>
            <person name="Haitjema C.H."/>
            <person name="Gilmore S.P."/>
            <person name="Henske J.K."/>
            <person name="Solomon K.V."/>
            <person name="De Groot R."/>
            <person name="Kuo A."/>
            <person name="Mondo S.J."/>
            <person name="Salamov A.A."/>
            <person name="Labutti K."/>
            <person name="Zhao Z."/>
            <person name="Chiniquy J."/>
            <person name="Barry K."/>
            <person name="Brewer H.M."/>
            <person name="Purvine S.O."/>
            <person name="Wright A.T."/>
            <person name="Boxma B."/>
            <person name="Van Alen T."/>
            <person name="Hackstein J.H."/>
            <person name="Baker S.E."/>
            <person name="Grigoriev I.V."/>
            <person name="O'Malley M.A."/>
        </authorList>
    </citation>
    <scope>NUCLEOTIDE SEQUENCE [LARGE SCALE GENOMIC DNA]</scope>
    <source>
        <strain evidence="2 3">S4</strain>
    </source>
</reference>
<protein>
    <recommendedName>
        <fullName evidence="4">Transglutaminase-like domain-containing protein</fullName>
    </recommendedName>
</protein>
<dbReference type="AlphaFoldDB" id="A0A1Y1XGB8"/>
<evidence type="ECO:0008006" key="4">
    <source>
        <dbReference type="Google" id="ProtNLM"/>
    </source>
</evidence>
<feature type="signal peptide" evidence="1">
    <location>
        <begin position="1"/>
        <end position="19"/>
    </location>
</feature>